<feature type="signal peptide" evidence="1">
    <location>
        <begin position="1"/>
        <end position="21"/>
    </location>
</feature>
<organism evidence="3 4">
    <name type="scientific">Rhizobium leguminosarum</name>
    <dbReference type="NCBI Taxonomy" id="384"/>
    <lineage>
        <taxon>Bacteria</taxon>
        <taxon>Pseudomonadati</taxon>
        <taxon>Pseudomonadota</taxon>
        <taxon>Alphaproteobacteria</taxon>
        <taxon>Hyphomicrobiales</taxon>
        <taxon>Rhizobiaceae</taxon>
        <taxon>Rhizobium/Agrobacterium group</taxon>
        <taxon>Rhizobium</taxon>
    </lineage>
</organism>
<feature type="domain" description="Rap1a immunity protein" evidence="2">
    <location>
        <begin position="26"/>
        <end position="108"/>
    </location>
</feature>
<proteinExistence type="predicted"/>
<gene>
    <name evidence="3" type="ORF">GR204_27345</name>
</gene>
<evidence type="ECO:0000256" key="1">
    <source>
        <dbReference type="SAM" id="SignalP"/>
    </source>
</evidence>
<feature type="chain" id="PRO_5027113965" description="Rap1a immunity protein domain-containing protein" evidence="1">
    <location>
        <begin position="22"/>
        <end position="113"/>
    </location>
</feature>
<dbReference type="EMBL" id="WUEZ01000038">
    <property type="protein sequence ID" value="NEI37633.1"/>
    <property type="molecule type" value="Genomic_DNA"/>
</dbReference>
<dbReference type="AlphaFoldDB" id="A0A6P0BCM1"/>
<dbReference type="InterPro" id="IPR041238">
    <property type="entry name" value="Rap1a"/>
</dbReference>
<dbReference type="Pfam" id="PF18602">
    <property type="entry name" value="Rap1a"/>
    <property type="match status" value="1"/>
</dbReference>
<dbReference type="RefSeq" id="WP_164578474.1">
    <property type="nucleotide sequence ID" value="NZ_JAAXDH010000078.1"/>
</dbReference>
<dbReference type="Gene3D" id="1.10.890.40">
    <property type="match status" value="1"/>
</dbReference>
<protein>
    <recommendedName>
        <fullName evidence="2">Rap1a immunity protein domain-containing protein</fullName>
    </recommendedName>
</protein>
<name>A0A6P0BCM1_RHILE</name>
<reference evidence="3 4" key="1">
    <citation type="submission" date="2019-12" db="EMBL/GenBank/DDBJ databases">
        <title>Rhizobium genotypes associated with high levels of biological nitrogen fixation by grain legumes in a temperate-maritime cropping system.</title>
        <authorList>
            <person name="Maluk M."/>
            <person name="Francesc Ferrando Molina F."/>
            <person name="Lopez Del Egido L."/>
            <person name="Lafos M."/>
            <person name="Langarica-Fuentes A."/>
            <person name="Gebre Yohannes G."/>
            <person name="Young M.W."/>
            <person name="Martin P."/>
            <person name="Gantlett R."/>
            <person name="Kenicer G."/>
            <person name="Hawes C."/>
            <person name="Begg G.S."/>
            <person name="Quilliam R.S."/>
            <person name="Squire G.R."/>
            <person name="Poole P.S."/>
            <person name="Young P.W."/>
            <person name="Iannetta P.M."/>
            <person name="James E.K."/>
        </authorList>
    </citation>
    <scope>NUCLEOTIDE SEQUENCE [LARGE SCALE GENOMIC DNA]</scope>
    <source>
        <strain evidence="3 4">JHI1096</strain>
    </source>
</reference>
<sequence length="113" mass="12157">MKSLSIVAAFALAIPAVPAFAGFIDGNTLYSWCLANDPATKYQADASCRSFIEGVADHMELMSDKECVRPGVTAGQLADVVIKSLRDHPEERDHGAAYLSHRAIENAFCPSKS</sequence>
<keyword evidence="1" id="KW-0732">Signal</keyword>
<dbReference type="Proteomes" id="UP000471560">
    <property type="component" value="Unassembled WGS sequence"/>
</dbReference>
<evidence type="ECO:0000313" key="4">
    <source>
        <dbReference type="Proteomes" id="UP000471560"/>
    </source>
</evidence>
<comment type="caution">
    <text evidence="3">The sequence shown here is derived from an EMBL/GenBank/DDBJ whole genome shotgun (WGS) entry which is preliminary data.</text>
</comment>
<accession>A0A6P0BCM1</accession>
<evidence type="ECO:0000259" key="2">
    <source>
        <dbReference type="Pfam" id="PF18602"/>
    </source>
</evidence>
<evidence type="ECO:0000313" key="3">
    <source>
        <dbReference type="EMBL" id="NEI37633.1"/>
    </source>
</evidence>